<dbReference type="EMBL" id="BLJN01000007">
    <property type="protein sequence ID" value="GFE83801.1"/>
    <property type="molecule type" value="Genomic_DNA"/>
</dbReference>
<protein>
    <recommendedName>
        <fullName evidence="1">HTH luxR-type domain-containing protein</fullName>
    </recommendedName>
</protein>
<organism evidence="2 3">
    <name type="scientific">Steroidobacter agaridevorans</name>
    <dbReference type="NCBI Taxonomy" id="2695856"/>
    <lineage>
        <taxon>Bacteria</taxon>
        <taxon>Pseudomonadati</taxon>
        <taxon>Pseudomonadota</taxon>
        <taxon>Gammaproteobacteria</taxon>
        <taxon>Steroidobacterales</taxon>
        <taxon>Steroidobacteraceae</taxon>
        <taxon>Steroidobacter</taxon>
    </lineage>
</organism>
<dbReference type="InterPro" id="IPR016032">
    <property type="entry name" value="Sig_transdc_resp-reg_C-effctor"/>
</dbReference>
<dbReference type="Proteomes" id="UP000445000">
    <property type="component" value="Unassembled WGS sequence"/>
</dbReference>
<dbReference type="GO" id="GO:0006355">
    <property type="term" value="P:regulation of DNA-templated transcription"/>
    <property type="evidence" value="ECO:0007669"/>
    <property type="project" value="InterPro"/>
</dbReference>
<evidence type="ECO:0000313" key="3">
    <source>
        <dbReference type="Proteomes" id="UP000445000"/>
    </source>
</evidence>
<evidence type="ECO:0000313" key="2">
    <source>
        <dbReference type="EMBL" id="GFE83801.1"/>
    </source>
</evidence>
<dbReference type="RefSeq" id="WP_161815427.1">
    <property type="nucleotide sequence ID" value="NZ_BLJN01000007.1"/>
</dbReference>
<dbReference type="GO" id="GO:0003677">
    <property type="term" value="F:DNA binding"/>
    <property type="evidence" value="ECO:0007669"/>
    <property type="project" value="InterPro"/>
</dbReference>
<gene>
    <name evidence="2" type="ORF">GCM10011487_58010</name>
</gene>
<name>A0A829YLP0_9GAMM</name>
<evidence type="ECO:0000259" key="1">
    <source>
        <dbReference type="SMART" id="SM00421"/>
    </source>
</evidence>
<dbReference type="SMART" id="SM00421">
    <property type="entry name" value="HTH_LUXR"/>
    <property type="match status" value="1"/>
</dbReference>
<comment type="caution">
    <text evidence="2">The sequence shown here is derived from an EMBL/GenBank/DDBJ whole genome shotgun (WGS) entry which is preliminary data.</text>
</comment>
<reference evidence="3" key="1">
    <citation type="submission" date="2020-01" db="EMBL/GenBank/DDBJ databases">
        <title>'Steroidobacter agaridevorans' sp. nov., agar-degrading bacteria isolated from rhizosphere soils.</title>
        <authorList>
            <person name="Ikenaga M."/>
            <person name="Kataoka M."/>
            <person name="Murouchi A."/>
            <person name="Katsuragi S."/>
            <person name="Sakai M."/>
        </authorList>
    </citation>
    <scope>NUCLEOTIDE SEQUENCE [LARGE SCALE GENOMIC DNA]</scope>
    <source>
        <strain evidence="3">YU21-B</strain>
    </source>
</reference>
<accession>A0A829YLP0</accession>
<dbReference type="SUPFAM" id="SSF46894">
    <property type="entry name" value="C-terminal effector domain of the bipartite response regulators"/>
    <property type="match status" value="1"/>
</dbReference>
<dbReference type="AlphaFoldDB" id="A0A829YLP0"/>
<feature type="domain" description="HTH luxR-type" evidence="1">
    <location>
        <begin position="312"/>
        <end position="369"/>
    </location>
</feature>
<dbReference type="Gene3D" id="1.10.10.10">
    <property type="entry name" value="Winged helix-like DNA-binding domain superfamily/Winged helix DNA-binding domain"/>
    <property type="match status" value="1"/>
</dbReference>
<proteinExistence type="predicted"/>
<sequence>MIRNDEHWLGLVDKFQAAGVSGAGWYEALTALAHGTGSQHGQLICIGDDATVPIDILTDIDPAFHDAFVAEGGGDPRVNPRVRAGMKAPLLDVLAESDFISPEEYKRDRHYQEFVIPNRVPYICLSTLDRAPGMLTGLAVVRNERQGHISEPERAIFASLAPHVRAAVRTQAALEGNGAALLAGAMEALSMPAFVCDRTGTVRELTPAAERLATANRGLQLKEGRLRAALASDTRELEDAIGAAATGQARPGAPLMRTVIVRSGEHDLAPMVLDVIALPPQSTEFSFMPRVLVVARGAKGALERKAAILQTAYGMTSAESDIALQLCSGKTPEIIAAARKVAVGTVRAQIKALLAKAGAKRQIELVARLNQL</sequence>
<dbReference type="InterPro" id="IPR036388">
    <property type="entry name" value="WH-like_DNA-bd_sf"/>
</dbReference>
<keyword evidence="3" id="KW-1185">Reference proteome</keyword>
<dbReference type="InterPro" id="IPR000792">
    <property type="entry name" value="Tscrpt_reg_LuxR_C"/>
</dbReference>